<dbReference type="Pfam" id="PF14580">
    <property type="entry name" value="LRR_9"/>
    <property type="match status" value="1"/>
</dbReference>
<feature type="region of interest" description="Disordered" evidence="2">
    <location>
        <begin position="530"/>
        <end position="576"/>
    </location>
</feature>
<reference evidence="4" key="2">
    <citation type="submission" date="2025-08" db="UniProtKB">
        <authorList>
            <consortium name="Ensembl"/>
        </authorList>
    </citation>
    <scope>IDENTIFICATION</scope>
</reference>
<dbReference type="Ensembl" id="ENSNFUT00015040869.1">
    <property type="protein sequence ID" value="ENSNFUP00015039149.1"/>
    <property type="gene ID" value="ENSNFUG00015018874.1"/>
</dbReference>
<dbReference type="SMART" id="SM00072">
    <property type="entry name" value="GuKc"/>
    <property type="match status" value="1"/>
</dbReference>
<accession>A0A8C6P6K3</accession>
<dbReference type="GO" id="GO:0004385">
    <property type="term" value="F:GMP kinase activity"/>
    <property type="evidence" value="ECO:0007669"/>
    <property type="project" value="TreeGrafter"/>
</dbReference>
<dbReference type="InterPro" id="IPR027417">
    <property type="entry name" value="P-loop_NTPase"/>
</dbReference>
<dbReference type="GeneTree" id="ENSGT00940000157992"/>
<dbReference type="CTD" id="136332"/>
<dbReference type="InterPro" id="IPR008145">
    <property type="entry name" value="GK/Ca_channel_bsu"/>
</dbReference>
<feature type="compositionally biased region" description="Low complexity" evidence="2">
    <location>
        <begin position="537"/>
        <end position="546"/>
    </location>
</feature>
<dbReference type="Gene3D" id="3.80.10.10">
    <property type="entry name" value="Ribonuclease Inhibitor"/>
    <property type="match status" value="2"/>
</dbReference>
<dbReference type="SUPFAM" id="SSF52058">
    <property type="entry name" value="L domain-like"/>
    <property type="match status" value="1"/>
</dbReference>
<feature type="region of interest" description="Disordered" evidence="2">
    <location>
        <begin position="627"/>
        <end position="664"/>
    </location>
</feature>
<dbReference type="InterPro" id="IPR032675">
    <property type="entry name" value="LRR_dom_sf"/>
</dbReference>
<feature type="region of interest" description="Disordered" evidence="2">
    <location>
        <begin position="1"/>
        <end position="29"/>
    </location>
</feature>
<sequence length="759" mass="85359">MKRSLERSLTFPLLSDSNPASATETPSGELQGQFKMEADVLTDEMVSRGLSRSGSSRFFKISFPNLNLKDISVLHKYVYLQKLELPNNRIKDLSCLSHTPYLVILDLSGNEIYNFFEFQPLQYLREVNLSHNRMTNMKDLSGFVSLCKLNLDHNGFCEISGLEQCCRLTHLSLAHNKVTKMSGLDGLPLTHLCLKGNQIKRGAGLENTKHLHVLDLSVNHITRLSGLKNLHLLGSLNLEKNQIREIQELEHNKLPLLRDLNLQGNPVQGMPDYRMAVIFLFQHLTILDQVKISTEEKVASVNKFHPSMDVLAFRDHMTNLVYQLTQPQVLYDSTQPLYPVLVLTGPDDCGQRQLLHRLCQEFSEYFGFGICHTTRKPYFGEKNGFDYHFVSEEDFQNMIHMGKFVHTMKYGDHQFGLSRDAIEYVAREGLACCVSLELESLLRFRKSYFEPRCILLLPTQMETYRNTLSSRERYTPEQIEAAVSRLELYANIHTQRSGFFDCVIPCDDWEQAYQTLEQVVKDLFSLEEEREEEKSSSKTSPNSSLTGHSPAERATSALSESGLGLPSSLSASASDPSGFTCRSFKIQTELNPERTLAELASIRRREQPVREAFVGKRPGVLSQLFKRKSPSQYHQDPGAHFLQKDNSSSDESCASSSLTVPSSASVLGKPLDESVLIHSLDSFKEYVISGQTSDRPQPGIDACTAVGSPANSRPGSRDYYEQPPTVIGANISAVSRPNPSPTPSLDLGLKVKGNENMEE</sequence>
<evidence type="ECO:0000313" key="4">
    <source>
        <dbReference type="Ensembl" id="ENSNFUP00015039149.1"/>
    </source>
</evidence>
<dbReference type="PROSITE" id="PS51450">
    <property type="entry name" value="LRR"/>
    <property type="match status" value="5"/>
</dbReference>
<feature type="region of interest" description="Disordered" evidence="2">
    <location>
        <begin position="690"/>
        <end position="759"/>
    </location>
</feature>
<dbReference type="SMART" id="SM00365">
    <property type="entry name" value="LRR_SD22"/>
    <property type="match status" value="6"/>
</dbReference>
<dbReference type="RefSeq" id="XP_015814717.3">
    <property type="nucleotide sequence ID" value="XM_015959231.3"/>
</dbReference>
<dbReference type="PANTHER" id="PTHR23117">
    <property type="entry name" value="GUANYLATE KINASE-RELATED"/>
    <property type="match status" value="1"/>
</dbReference>
<dbReference type="SUPFAM" id="SSF52540">
    <property type="entry name" value="P-loop containing nucleoside triphosphate hydrolases"/>
    <property type="match status" value="1"/>
</dbReference>
<organism evidence="4 5">
    <name type="scientific">Nothobranchius furzeri</name>
    <name type="common">Turquoise killifish</name>
    <dbReference type="NCBI Taxonomy" id="105023"/>
    <lineage>
        <taxon>Eukaryota</taxon>
        <taxon>Metazoa</taxon>
        <taxon>Chordata</taxon>
        <taxon>Craniata</taxon>
        <taxon>Vertebrata</taxon>
        <taxon>Euteleostomi</taxon>
        <taxon>Actinopterygii</taxon>
        <taxon>Neopterygii</taxon>
        <taxon>Teleostei</taxon>
        <taxon>Neoteleostei</taxon>
        <taxon>Acanthomorphata</taxon>
        <taxon>Ovalentaria</taxon>
        <taxon>Atherinomorphae</taxon>
        <taxon>Cyprinodontiformes</taxon>
        <taxon>Nothobranchiidae</taxon>
        <taxon>Nothobranchius</taxon>
    </lineage>
</organism>
<feature type="compositionally biased region" description="Low complexity" evidence="2">
    <location>
        <begin position="649"/>
        <end position="664"/>
    </location>
</feature>
<proteinExistence type="predicted"/>
<dbReference type="PROSITE" id="PS50052">
    <property type="entry name" value="GUANYLATE_KINASE_2"/>
    <property type="match status" value="1"/>
</dbReference>
<evidence type="ECO:0000256" key="2">
    <source>
        <dbReference type="SAM" id="MobiDB-lite"/>
    </source>
</evidence>
<dbReference type="PANTHER" id="PTHR23117:SF18">
    <property type="entry name" value="LEUCINE-RICH REPEAT AND GUANYLATE KINASE DOMAIN-CONTAINING PROTEIN"/>
    <property type="match status" value="1"/>
</dbReference>
<feature type="compositionally biased region" description="Polar residues" evidence="2">
    <location>
        <begin position="15"/>
        <end position="29"/>
    </location>
</feature>
<dbReference type="InterPro" id="IPR001611">
    <property type="entry name" value="Leu-rich_rpt"/>
</dbReference>
<gene>
    <name evidence="4" type="primary">LRGUK</name>
    <name evidence="4" type="synonym">lrguk</name>
</gene>
<dbReference type="Proteomes" id="UP000694548">
    <property type="component" value="Chromosome sgr01"/>
</dbReference>
<reference evidence="4" key="3">
    <citation type="submission" date="2025-09" db="UniProtKB">
        <authorList>
            <consortium name="Ensembl"/>
        </authorList>
    </citation>
    <scope>IDENTIFICATION</scope>
</reference>
<evidence type="ECO:0000313" key="5">
    <source>
        <dbReference type="Proteomes" id="UP000694548"/>
    </source>
</evidence>
<dbReference type="InterPro" id="IPR008144">
    <property type="entry name" value="Guanylate_kin-like_dom"/>
</dbReference>
<keyword evidence="5" id="KW-1185">Reference proteome</keyword>
<dbReference type="GO" id="GO:0005829">
    <property type="term" value="C:cytosol"/>
    <property type="evidence" value="ECO:0007669"/>
    <property type="project" value="TreeGrafter"/>
</dbReference>
<protein>
    <submittedName>
        <fullName evidence="4">Leucine rich repeats and guanylate kinase domain containing</fullName>
    </submittedName>
</protein>
<name>A0A8C6P6K3_NOTFU</name>
<dbReference type="OrthoDB" id="6334211at2759"/>
<dbReference type="Gene3D" id="3.40.50.300">
    <property type="entry name" value="P-loop containing nucleotide triphosphate hydrolases"/>
    <property type="match status" value="1"/>
</dbReference>
<evidence type="ECO:0000256" key="1">
    <source>
        <dbReference type="ARBA" id="ARBA00022679"/>
    </source>
</evidence>
<dbReference type="GeneID" id="107385390"/>
<reference evidence="4" key="1">
    <citation type="submission" date="2014-08" db="EMBL/GenBank/DDBJ databases">
        <authorList>
            <person name="Senf B."/>
            <person name="Petzold A."/>
            <person name="Downie B.R."/>
            <person name="Koch P."/>
            <person name="Platzer M."/>
        </authorList>
    </citation>
    <scope>NUCLEOTIDE SEQUENCE [LARGE SCALE GENOMIC DNA]</scope>
    <source>
        <strain evidence="4">GRZ</strain>
    </source>
</reference>
<dbReference type="CDD" id="cd00071">
    <property type="entry name" value="GMPK"/>
    <property type="match status" value="1"/>
</dbReference>
<dbReference type="FunFam" id="3.40.50.300:FF:000828">
    <property type="entry name" value="leucine-rich repeat and guanylate kinase domain-containing protein-like"/>
    <property type="match status" value="1"/>
</dbReference>
<evidence type="ECO:0000259" key="3">
    <source>
        <dbReference type="PROSITE" id="PS50052"/>
    </source>
</evidence>
<dbReference type="KEGG" id="nfu:107385390"/>
<feature type="domain" description="Guanylate kinase-like" evidence="3">
    <location>
        <begin position="338"/>
        <end position="521"/>
    </location>
</feature>
<dbReference type="Pfam" id="PF00625">
    <property type="entry name" value="Guanylate_kin"/>
    <property type="match status" value="1"/>
</dbReference>
<feature type="compositionally biased region" description="Low complexity" evidence="2">
    <location>
        <begin position="556"/>
        <end position="576"/>
    </location>
</feature>
<dbReference type="AlphaFoldDB" id="A0A8C6P6K3"/>
<keyword evidence="1" id="KW-0808">Transferase</keyword>
<dbReference type="OMA" id="CNQISEM"/>